<dbReference type="PANTHER" id="PTHR30518:SF2">
    <property type="entry name" value="ENDOLYTIC MUREIN TRANSGLYCOSYLASE"/>
    <property type="match status" value="1"/>
</dbReference>
<feature type="compositionally biased region" description="Basic and acidic residues" evidence="8">
    <location>
        <begin position="1"/>
        <end position="19"/>
    </location>
</feature>
<dbReference type="Gene3D" id="3.30.1490.480">
    <property type="entry name" value="Endolytic murein transglycosylase"/>
    <property type="match status" value="1"/>
</dbReference>
<evidence type="ECO:0000256" key="8">
    <source>
        <dbReference type="SAM" id="MobiDB-lite"/>
    </source>
</evidence>
<dbReference type="HOGENOM" id="CLU_025574_0_0_5"/>
<dbReference type="Gene3D" id="3.30.160.60">
    <property type="entry name" value="Classic Zinc Finger"/>
    <property type="match status" value="1"/>
</dbReference>
<gene>
    <name evidence="7" type="primary">mltG</name>
    <name evidence="9" type="ORF">W911_11290</name>
</gene>
<protein>
    <recommendedName>
        <fullName evidence="7">Endolytic murein transglycosylase</fullName>
        <ecNumber evidence="7">4.2.2.29</ecNumber>
    </recommendedName>
    <alternativeName>
        <fullName evidence="7">Peptidoglycan lytic transglycosylase</fullName>
    </alternativeName>
    <alternativeName>
        <fullName evidence="7">Peptidoglycan polymerization terminase</fullName>
    </alternativeName>
</protein>
<dbReference type="STRING" id="1029756.W911_11290"/>
<dbReference type="RefSeq" id="WP_023787606.1">
    <property type="nucleotide sequence ID" value="NC_022997.1"/>
</dbReference>
<evidence type="ECO:0000256" key="3">
    <source>
        <dbReference type="ARBA" id="ARBA00022989"/>
    </source>
</evidence>
<comment type="catalytic activity">
    <reaction evidence="7">
        <text>a peptidoglycan chain = a peptidoglycan chain with N-acetyl-1,6-anhydromuramyl-[peptide] at the reducing end + a peptidoglycan chain with N-acetylglucosamine at the non-reducing end.</text>
        <dbReference type="EC" id="4.2.2.29"/>
    </reaction>
</comment>
<feature type="region of interest" description="Disordered" evidence="8">
    <location>
        <begin position="380"/>
        <end position="445"/>
    </location>
</feature>
<proteinExistence type="inferred from homology"/>
<reference evidence="9 10" key="1">
    <citation type="journal article" date="2014" name="Genome Announc.">
        <title>Complete Genome Sequence of Hyphomicrobium nitrativorans Strain NL23, a Denitrifying Bacterium Isolated from Biofilm of a Methanol-Fed Denitrification System Treating Seawater at the Montreal Biodome.</title>
        <authorList>
            <person name="Martineau C."/>
            <person name="Villeneuve C."/>
            <person name="Mauffrey F."/>
            <person name="Villemur R."/>
        </authorList>
    </citation>
    <scope>NUCLEOTIDE SEQUENCE [LARGE SCALE GENOMIC DNA]</scope>
    <source>
        <strain evidence="9">NL23</strain>
    </source>
</reference>
<dbReference type="NCBIfam" id="TIGR00247">
    <property type="entry name" value="endolytic transglycosylase MltG"/>
    <property type="match status" value="1"/>
</dbReference>
<dbReference type="HAMAP" id="MF_02065">
    <property type="entry name" value="MltG"/>
    <property type="match status" value="1"/>
</dbReference>
<dbReference type="EC" id="4.2.2.29" evidence="7"/>
<dbReference type="OrthoDB" id="9814591at2"/>
<evidence type="ECO:0000256" key="6">
    <source>
        <dbReference type="ARBA" id="ARBA00023316"/>
    </source>
</evidence>
<feature type="region of interest" description="Disordered" evidence="8">
    <location>
        <begin position="1"/>
        <end position="43"/>
    </location>
</feature>
<dbReference type="AlphaFoldDB" id="V5SED9"/>
<dbReference type="GO" id="GO:0071555">
    <property type="term" value="P:cell wall organization"/>
    <property type="evidence" value="ECO:0007669"/>
    <property type="project" value="UniProtKB-KW"/>
</dbReference>
<dbReference type="GO" id="GO:0008932">
    <property type="term" value="F:lytic endotransglycosylase activity"/>
    <property type="evidence" value="ECO:0007669"/>
    <property type="project" value="UniProtKB-UniRule"/>
</dbReference>
<keyword evidence="1 7" id="KW-1003">Cell membrane</keyword>
<dbReference type="KEGG" id="hni:W911_11290"/>
<keyword evidence="3 7" id="KW-1133">Transmembrane helix</keyword>
<feature type="transmembrane region" description="Helical" evidence="7">
    <location>
        <begin position="50"/>
        <end position="80"/>
    </location>
</feature>
<evidence type="ECO:0000256" key="1">
    <source>
        <dbReference type="ARBA" id="ARBA00022475"/>
    </source>
</evidence>
<sequence length="445" mass="48741">MSNIRRDGAPTLSRRDGLRPRSPAEALEPGRAPPRPRGVRQRRESRVVRGFARVVSSVFTLALVGMLVLGGLTVFVGHVYSRPGPLTVAQTVVVPKGASSNEIADDLEREGVISSRWAFMVSYLVQSRTRPGEVMLRHGEYLFKPQVSVREVLEILSEGKSVQYRVTIPEGLTSQQIVERLMREENLVGEISQIPVEGSLMPETYSIENGMERQELIRRMQLKQEQVLEKAWERRSPDLPISTPQEAVVLASIIEKETGRADERQRIAGVFVNRLAKNMRLQSDPTILYGIFGGAVQWGKPILQSEKDAKNAHNTYQINGLPPTPICNPGRPALEAALNPAAHEDVFFVADGTGGHIFSKTYQEHQAAVSKWREIEREMRARQAASASETEAAAPEAGAAAGEASGEAKGIPVTQVINASEPDDEAAEPAGSASSIPMPVRKPKN</sequence>
<dbReference type="GO" id="GO:0005886">
    <property type="term" value="C:plasma membrane"/>
    <property type="evidence" value="ECO:0007669"/>
    <property type="project" value="UniProtKB-SubCell"/>
</dbReference>
<evidence type="ECO:0000256" key="4">
    <source>
        <dbReference type="ARBA" id="ARBA00023136"/>
    </source>
</evidence>
<organism evidence="9 10">
    <name type="scientific">Hyphomicrobium nitrativorans NL23</name>
    <dbReference type="NCBI Taxonomy" id="1029756"/>
    <lineage>
        <taxon>Bacteria</taxon>
        <taxon>Pseudomonadati</taxon>
        <taxon>Pseudomonadota</taxon>
        <taxon>Alphaproteobacteria</taxon>
        <taxon>Hyphomicrobiales</taxon>
        <taxon>Hyphomicrobiaceae</taxon>
        <taxon>Hyphomicrobium</taxon>
    </lineage>
</organism>
<feature type="site" description="Important for catalytic activity" evidence="7">
    <location>
        <position position="257"/>
    </location>
</feature>
<dbReference type="GO" id="GO:0009252">
    <property type="term" value="P:peptidoglycan biosynthetic process"/>
    <property type="evidence" value="ECO:0007669"/>
    <property type="project" value="UniProtKB-UniRule"/>
</dbReference>
<comment type="subcellular location">
    <subcellularLocation>
        <location evidence="7">Cell inner membrane</location>
        <topology evidence="7">Single-pass membrane protein</topology>
    </subcellularLocation>
</comment>
<dbReference type="PATRIC" id="fig|1029756.8.peg.2347"/>
<evidence type="ECO:0000256" key="2">
    <source>
        <dbReference type="ARBA" id="ARBA00022692"/>
    </source>
</evidence>
<keyword evidence="4 7" id="KW-0472">Membrane</keyword>
<dbReference type="EMBL" id="CP006912">
    <property type="protein sequence ID" value="AHB48857.1"/>
    <property type="molecule type" value="Genomic_DNA"/>
</dbReference>
<keyword evidence="7" id="KW-0997">Cell inner membrane</keyword>
<comment type="function">
    <text evidence="7">Functions as a peptidoglycan terminase that cleaves nascent peptidoglycan strands endolytically to terminate their elongation.</text>
</comment>
<name>V5SED9_9HYPH</name>
<dbReference type="CDD" id="cd08010">
    <property type="entry name" value="MltG_like"/>
    <property type="match status" value="1"/>
</dbReference>
<dbReference type="Proteomes" id="UP000018542">
    <property type="component" value="Chromosome"/>
</dbReference>
<dbReference type="InterPro" id="IPR003770">
    <property type="entry name" value="MLTG-like"/>
</dbReference>
<keyword evidence="6 7" id="KW-0961">Cell wall biogenesis/degradation</keyword>
<keyword evidence="5 7" id="KW-0456">Lyase</keyword>
<feature type="compositionally biased region" description="Low complexity" evidence="8">
    <location>
        <begin position="384"/>
        <end position="408"/>
    </location>
</feature>
<dbReference type="Pfam" id="PF02618">
    <property type="entry name" value="YceG"/>
    <property type="match status" value="1"/>
</dbReference>
<keyword evidence="2 7" id="KW-0812">Transmembrane</keyword>
<evidence type="ECO:0000313" key="10">
    <source>
        <dbReference type="Proteomes" id="UP000018542"/>
    </source>
</evidence>
<keyword evidence="10" id="KW-1185">Reference proteome</keyword>
<evidence type="ECO:0000256" key="5">
    <source>
        <dbReference type="ARBA" id="ARBA00023239"/>
    </source>
</evidence>
<comment type="similarity">
    <text evidence="7">Belongs to the transglycosylase MltG family.</text>
</comment>
<accession>V5SED9</accession>
<evidence type="ECO:0000313" key="9">
    <source>
        <dbReference type="EMBL" id="AHB48857.1"/>
    </source>
</evidence>
<dbReference type="PANTHER" id="PTHR30518">
    <property type="entry name" value="ENDOLYTIC MUREIN TRANSGLYCOSYLASE"/>
    <property type="match status" value="1"/>
</dbReference>
<evidence type="ECO:0000256" key="7">
    <source>
        <dbReference type="HAMAP-Rule" id="MF_02065"/>
    </source>
</evidence>